<evidence type="ECO:0000256" key="1">
    <source>
        <dbReference type="SAM" id="SignalP"/>
    </source>
</evidence>
<protein>
    <recommendedName>
        <fullName evidence="4">GLPGLI family protein</fullName>
    </recommendedName>
</protein>
<dbReference type="RefSeq" id="WP_013621315.1">
    <property type="nucleotide sequence ID" value="NZ_ARZX01000022.1"/>
</dbReference>
<sequence>MKHLLYIILLLPLISLAQIHSGTITYGITVNKQDDSSYKGKEGVKETMMLVSKAAENVNYKLQFNAAYAKFNVDNRLAIKDGDLEELAIIISGNNGTYYTSLPQKKQIIKTDAGIHIDAPIENENWKLTKETKKIGDFLCYKATLAKTGSKRSLIAWYTPEIPFAYGPNNFVGKIPGLILEVKTSMTTYKAKEIKLNPKKEIVIKWPKEKNNMTVSEYKKAGDKLYQDLKDERKR</sequence>
<evidence type="ECO:0008006" key="4">
    <source>
        <dbReference type="Google" id="ProtNLM"/>
    </source>
</evidence>
<evidence type="ECO:0000313" key="2">
    <source>
        <dbReference type="EMBL" id="EWH12459.1"/>
    </source>
</evidence>
<organism evidence="2 3">
    <name type="scientific">Cellulophaga geojensis KL-A</name>
    <dbReference type="NCBI Taxonomy" id="1328323"/>
    <lineage>
        <taxon>Bacteria</taxon>
        <taxon>Pseudomonadati</taxon>
        <taxon>Bacteroidota</taxon>
        <taxon>Flavobacteriia</taxon>
        <taxon>Flavobacteriales</taxon>
        <taxon>Flavobacteriaceae</taxon>
        <taxon>Cellulophaga</taxon>
    </lineage>
</organism>
<dbReference type="NCBIfam" id="TIGR01200">
    <property type="entry name" value="GLPGLI"/>
    <property type="match status" value="1"/>
</dbReference>
<comment type="caution">
    <text evidence="2">The sequence shown here is derived from an EMBL/GenBank/DDBJ whole genome shotgun (WGS) entry which is preliminary data.</text>
</comment>
<dbReference type="Proteomes" id="UP000019275">
    <property type="component" value="Unassembled WGS sequence"/>
</dbReference>
<dbReference type="Pfam" id="PF09697">
    <property type="entry name" value="Porph_ging"/>
    <property type="match status" value="1"/>
</dbReference>
<feature type="chain" id="PRO_5045119388" description="GLPGLI family protein" evidence="1">
    <location>
        <begin position="18"/>
        <end position="235"/>
    </location>
</feature>
<feature type="signal peptide" evidence="1">
    <location>
        <begin position="1"/>
        <end position="17"/>
    </location>
</feature>
<keyword evidence="1" id="KW-0732">Signal</keyword>
<dbReference type="EMBL" id="ARZX01000022">
    <property type="protein sequence ID" value="EWH12459.1"/>
    <property type="molecule type" value="Genomic_DNA"/>
</dbReference>
<proteinExistence type="predicted"/>
<name>A0ABP3B3Q2_9FLAO</name>
<reference evidence="2 3" key="1">
    <citation type="journal article" date="2014" name="Genome Announc.">
        <title>Draft Genome Sequence of the Carrageenan-Degrading Bacterium Cellulophaga sp. Strain KL-A, Isolated from Decaying Marine Algae.</title>
        <authorList>
            <person name="Shan D."/>
            <person name="Ying J."/>
            <person name="Li X."/>
            <person name="Gao Z."/>
            <person name="Wei G."/>
            <person name="Shao Z."/>
        </authorList>
    </citation>
    <scope>NUCLEOTIDE SEQUENCE [LARGE SCALE GENOMIC DNA]</scope>
    <source>
        <strain evidence="2 3">KL-A</strain>
    </source>
</reference>
<gene>
    <name evidence="2" type="ORF">KLA_14443</name>
</gene>
<accession>A0ABP3B3Q2</accession>
<keyword evidence="3" id="KW-1185">Reference proteome</keyword>
<dbReference type="InterPro" id="IPR005901">
    <property type="entry name" value="GLPGLI"/>
</dbReference>
<evidence type="ECO:0000313" key="3">
    <source>
        <dbReference type="Proteomes" id="UP000019275"/>
    </source>
</evidence>